<gene>
    <name evidence="1" type="ORF">BK796_02015</name>
</gene>
<dbReference type="RefSeq" id="WP_097399606.1">
    <property type="nucleotide sequence ID" value="NZ_CP158850.1"/>
</dbReference>
<keyword evidence="2" id="KW-1185">Reference proteome</keyword>
<organism evidence="1 2">
    <name type="scientific">Kosakonia pseudosacchari</name>
    <dbReference type="NCBI Taxonomy" id="1646340"/>
    <lineage>
        <taxon>Bacteria</taxon>
        <taxon>Pseudomonadati</taxon>
        <taxon>Pseudomonadota</taxon>
        <taxon>Gammaproteobacteria</taxon>
        <taxon>Enterobacterales</taxon>
        <taxon>Enterobacteriaceae</taxon>
        <taxon>Kosakonia</taxon>
    </lineage>
</organism>
<reference evidence="1 2" key="1">
    <citation type="submission" date="2017-06" db="EMBL/GenBank/DDBJ databases">
        <title>Draft genome sequence of nitrogen-fixing Kosakonia pseudosacchari strain NN143 isolated from sugarcane roots.</title>
        <authorList>
            <person name="Li Y."/>
            <person name="Li S."/>
            <person name="Lin L."/>
            <person name="Wu X."/>
            <person name="Yang L."/>
            <person name="Li Y."/>
            <person name="An Q."/>
        </authorList>
    </citation>
    <scope>NUCLEOTIDE SEQUENCE [LARGE SCALE GENOMIC DNA]</scope>
    <source>
        <strain evidence="1 2">NN143</strain>
    </source>
</reference>
<comment type="caution">
    <text evidence="1">The sequence shown here is derived from an EMBL/GenBank/DDBJ whole genome shotgun (WGS) entry which is preliminary data.</text>
</comment>
<accession>A0ABX4IW89</accession>
<evidence type="ECO:0000313" key="1">
    <source>
        <dbReference type="EMBL" id="PDO90364.1"/>
    </source>
</evidence>
<proteinExistence type="predicted"/>
<sequence length="63" mass="7187">MTDAYTIQLQQQQEIDPADKAALAGMKAAQRDWLKKRNQCQTDAACLTKSMQQRTFELVSKIQ</sequence>
<protein>
    <recommendedName>
        <fullName evidence="3">Lysozyme inhibitor LprI N-terminal domain-containing protein</fullName>
    </recommendedName>
</protein>
<dbReference type="Proteomes" id="UP000219642">
    <property type="component" value="Unassembled WGS sequence"/>
</dbReference>
<name>A0ABX4IW89_9ENTR</name>
<dbReference type="EMBL" id="NITV01000001">
    <property type="protein sequence ID" value="PDO90364.1"/>
    <property type="molecule type" value="Genomic_DNA"/>
</dbReference>
<evidence type="ECO:0008006" key="3">
    <source>
        <dbReference type="Google" id="ProtNLM"/>
    </source>
</evidence>
<evidence type="ECO:0000313" key="2">
    <source>
        <dbReference type="Proteomes" id="UP000219642"/>
    </source>
</evidence>